<dbReference type="GO" id="GO:0008194">
    <property type="term" value="F:UDP-glycosyltransferase activity"/>
    <property type="evidence" value="ECO:0007669"/>
    <property type="project" value="InterPro"/>
</dbReference>
<feature type="signal peptide" evidence="5">
    <location>
        <begin position="1"/>
        <end position="22"/>
    </location>
</feature>
<protein>
    <submittedName>
        <fullName evidence="6">Uncharacterized protein</fullName>
    </submittedName>
</protein>
<keyword evidence="4" id="KW-1133">Transmembrane helix</keyword>
<feature type="transmembrane region" description="Helical" evidence="4">
    <location>
        <begin position="917"/>
        <end position="936"/>
    </location>
</feature>
<proteinExistence type="inferred from homology"/>
<dbReference type="Gene3D" id="3.40.50.2000">
    <property type="entry name" value="Glycogen Phosphorylase B"/>
    <property type="match status" value="5"/>
</dbReference>
<accession>A0A226DZS8</accession>
<dbReference type="InterPro" id="IPR035595">
    <property type="entry name" value="UDP_glycos_trans_CS"/>
</dbReference>
<keyword evidence="7" id="KW-1185">Reference proteome</keyword>
<comment type="similarity">
    <text evidence="1">Belongs to the UDP-glycosyltransferase family.</text>
</comment>
<dbReference type="InterPro" id="IPR050271">
    <property type="entry name" value="UDP-glycosyltransferase"/>
</dbReference>
<evidence type="ECO:0000256" key="5">
    <source>
        <dbReference type="SAM" id="SignalP"/>
    </source>
</evidence>
<evidence type="ECO:0000256" key="1">
    <source>
        <dbReference type="ARBA" id="ARBA00009995"/>
    </source>
</evidence>
<feature type="chain" id="PRO_5012804828" evidence="5">
    <location>
        <begin position="23"/>
        <end position="1419"/>
    </location>
</feature>
<dbReference type="PANTHER" id="PTHR48043:SF159">
    <property type="entry name" value="EG:EG0003.4 PROTEIN-RELATED"/>
    <property type="match status" value="1"/>
</dbReference>
<keyword evidence="2" id="KW-0328">Glycosyltransferase</keyword>
<dbReference type="Proteomes" id="UP000198287">
    <property type="component" value="Unassembled WGS sequence"/>
</dbReference>
<evidence type="ECO:0000256" key="3">
    <source>
        <dbReference type="ARBA" id="ARBA00022679"/>
    </source>
</evidence>
<evidence type="ECO:0000256" key="4">
    <source>
        <dbReference type="SAM" id="Phobius"/>
    </source>
</evidence>
<organism evidence="6 7">
    <name type="scientific">Folsomia candida</name>
    <name type="common">Springtail</name>
    <dbReference type="NCBI Taxonomy" id="158441"/>
    <lineage>
        <taxon>Eukaryota</taxon>
        <taxon>Metazoa</taxon>
        <taxon>Ecdysozoa</taxon>
        <taxon>Arthropoda</taxon>
        <taxon>Hexapoda</taxon>
        <taxon>Collembola</taxon>
        <taxon>Entomobryomorpha</taxon>
        <taxon>Isotomoidea</taxon>
        <taxon>Isotomidae</taxon>
        <taxon>Proisotominae</taxon>
        <taxon>Folsomia</taxon>
    </lineage>
</organism>
<dbReference type="InterPro" id="IPR002213">
    <property type="entry name" value="UDP_glucos_trans"/>
</dbReference>
<keyword evidence="4" id="KW-0812">Transmembrane</keyword>
<name>A0A226DZS8_FOLCA</name>
<dbReference type="Pfam" id="PF00201">
    <property type="entry name" value="UDPGT"/>
    <property type="match status" value="3"/>
</dbReference>
<keyword evidence="3" id="KW-0808">Transferase</keyword>
<keyword evidence="5" id="KW-0732">Signal</keyword>
<dbReference type="PANTHER" id="PTHR48043">
    <property type="entry name" value="EG:EG0003.4 PROTEIN-RELATED"/>
    <property type="match status" value="1"/>
</dbReference>
<dbReference type="EMBL" id="LNIX01000009">
    <property type="protein sequence ID" value="OXA50201.1"/>
    <property type="molecule type" value="Genomic_DNA"/>
</dbReference>
<feature type="transmembrane region" description="Helical" evidence="4">
    <location>
        <begin position="1372"/>
        <end position="1392"/>
    </location>
</feature>
<reference evidence="6 7" key="1">
    <citation type="submission" date="2015-12" db="EMBL/GenBank/DDBJ databases">
        <title>The genome of Folsomia candida.</title>
        <authorList>
            <person name="Faddeeva A."/>
            <person name="Derks M.F."/>
            <person name="Anvar Y."/>
            <person name="Smit S."/>
            <person name="Van Straalen N."/>
            <person name="Roelofs D."/>
        </authorList>
    </citation>
    <scope>NUCLEOTIDE SEQUENCE [LARGE SCALE GENOMIC DNA]</scope>
    <source>
        <strain evidence="6 7">VU population</strain>
        <tissue evidence="6">Whole body</tissue>
    </source>
</reference>
<dbReference type="FunFam" id="3.40.50.2000:FF:000050">
    <property type="entry name" value="UDP-glucuronosyltransferase"/>
    <property type="match status" value="3"/>
</dbReference>
<evidence type="ECO:0000313" key="6">
    <source>
        <dbReference type="EMBL" id="OXA50201.1"/>
    </source>
</evidence>
<keyword evidence="4" id="KW-0472">Membrane</keyword>
<dbReference type="OMA" id="RETAMYW"/>
<dbReference type="OrthoDB" id="5835829at2759"/>
<feature type="transmembrane region" description="Helical" evidence="4">
    <location>
        <begin position="1033"/>
        <end position="1051"/>
    </location>
</feature>
<dbReference type="SUPFAM" id="SSF53756">
    <property type="entry name" value="UDP-Glycosyltransferase/glycogen phosphorylase"/>
    <property type="match status" value="3"/>
</dbReference>
<comment type="caution">
    <text evidence="6">The sequence shown here is derived from an EMBL/GenBank/DDBJ whole genome shotgun (WGS) entry which is preliminary data.</text>
</comment>
<evidence type="ECO:0000313" key="7">
    <source>
        <dbReference type="Proteomes" id="UP000198287"/>
    </source>
</evidence>
<evidence type="ECO:0000256" key="2">
    <source>
        <dbReference type="ARBA" id="ARBA00022676"/>
    </source>
</evidence>
<gene>
    <name evidence="6" type="ORF">Fcan01_14762</name>
</gene>
<dbReference type="CDD" id="cd03784">
    <property type="entry name" value="GT1_Gtf-like"/>
    <property type="match status" value="3"/>
</dbReference>
<dbReference type="PROSITE" id="PS00375">
    <property type="entry name" value="UDPGT"/>
    <property type="match status" value="2"/>
</dbReference>
<sequence>MKNLGFIGLILVVVLQFQDTHQSKILFLLPVASKSHVHVFEPLVRALGERGHEITFLASQEIKNAPKNVKQIVVVHVSEIFKDMQNPFDMRKSGKLAALTNASTKYIDDACEKVFDSDEMTDMLENDKYDLVVVDILLNYCMLGLLPHFKAPYIFLTTMVGPSFVMDPTGNRLPPSFIPSPFLQYSHRMTFLERVVNWSFSVIIDIVAQLMFVPDLEKIYQKRLGIDTTVNEIAMNVSMILSNTHFTLTYPRPYLPDVVDIGGMHTKSAKPLPSDLEQFVSGAEHGCIFFSLGSIAQGKDMPEEYRKIFVNVFSKLKQRVLWKWETDTMPDLPKNVKLIQWAPQQNILGHKNIKLFMTHGGLLSIQETIYHGVPLLGIPLFADQDLNIKQAETAGFAVSLEILEMTEEILKEKINEVLGNSKYAAKVKELSTIWRDQPITPLETAVFWTEYVIRHKGAPHLKSASLLLPVASKSHVHVFEPLVRALGEKGHNIVSFTSQASKNMPPSVKEIVIVPVAEIFKTMDSPFKLRQVGKVAQMTNMSTEYLETTCKAVLNSKEIEHLIAHEKFDLVVIDILMNSCLLGLLHYVKAPYIYVSTMAAPSFLVEPLGNRLPPSFVPAPFLSFSHRMTFFERLINFSFNAFMDVVGYFHWIPTLQKFYQEKFGISTTIFDYDRNVSMVLVNSHFALTYPRPNLPDVIDVGGMHANPSKPLPKDLEDFISGAEHGCIYFSLGSIAQGKDMPEEYRKVFVNVFSKLKQRVLWKWETDTMPDLPKNVKLIQWAPQQDILGHKNIKLFMTHGGLLSIQETVYHGVPLLGFALFADQDLNIKQAEKAGFALSLEILQLNEQTLESKLEEVLSNPSYKNRVKELSTIWRDQPKTPLETAVFWTEYVIRHKGAHHLRSAARDLNFFQYHSLDVIAFLASLILGSLFITFKILKCVFKRLCFATKSHKNVFDPLIDALATRGHELTVISPMKTSKVPSVKEIVPDAFELRQAGPLSFLTSINFTTIEFTCNTMYEMEEVKWIMKHEKFDLIILNGMICQCAYGLVAHFKAPYMLVTTMPASAHLASSQGHRFPPSFVPEPYLPLSQKMTFLERGLNLAVSSFIPVLGRYYYNPRMEAMYRKYVPSAPGVTETDRDASMILMNSHYSLTYPRPLLPNVVEVGGMHCRPGQALPKDLDDFISGAKDGVILFSLGSIVKAKNMPESTRKAFINVFAKLKQRVIWKWEVETMEDLPKNVKLIRWAPQQDILAHKNIRLFITHGGLLSTQEAVYHGVPLIDLNMGQAEKNGFCLTLEIMDLSEQKLEAAVTKILTEPKFKENAQTLSKIYRDQIETPLERAVFWTEYVIRHKGAHHMQSASKDLNFFQYHSIDVISFILLSTLTILWLLKYLLWNVILCKCICRIFKHKRTAKVDHAKKSK</sequence>